<evidence type="ECO:0000256" key="1">
    <source>
        <dbReference type="SAM" id="Phobius"/>
    </source>
</evidence>
<reference evidence="2 3" key="1">
    <citation type="submission" date="2015-01" db="EMBL/GenBank/DDBJ databases">
        <title>The Genome Sequence of Exophiala xenobiotica CBS118157.</title>
        <authorList>
            <consortium name="The Broad Institute Genomics Platform"/>
            <person name="Cuomo C."/>
            <person name="de Hoog S."/>
            <person name="Gorbushina A."/>
            <person name="Stielow B."/>
            <person name="Teixiera M."/>
            <person name="Abouelleil A."/>
            <person name="Chapman S.B."/>
            <person name="Priest M."/>
            <person name="Young S.K."/>
            <person name="Wortman J."/>
            <person name="Nusbaum C."/>
            <person name="Birren B."/>
        </authorList>
    </citation>
    <scope>NUCLEOTIDE SEQUENCE [LARGE SCALE GENOMIC DNA]</scope>
    <source>
        <strain evidence="2 3">CBS 118157</strain>
    </source>
</reference>
<feature type="transmembrane region" description="Helical" evidence="1">
    <location>
        <begin position="12"/>
        <end position="37"/>
    </location>
</feature>
<dbReference type="PANTHER" id="PTHR35340">
    <property type="entry name" value="PQQ ENZYME REPEAT PROTEIN-RELATED"/>
    <property type="match status" value="1"/>
</dbReference>
<dbReference type="OrthoDB" id="5427350at2759"/>
<name>A0A0D2D529_9EURO</name>
<dbReference type="InterPro" id="IPR039535">
    <property type="entry name" value="ASST-like"/>
</dbReference>
<dbReference type="InterPro" id="IPR053143">
    <property type="entry name" value="Arylsulfate_ST"/>
</dbReference>
<dbReference type="HOGENOM" id="CLU_018249_0_1_1"/>
<keyword evidence="1" id="KW-0472">Membrane</keyword>
<keyword evidence="1" id="KW-1133">Transmembrane helix</keyword>
<dbReference type="InterPro" id="IPR011047">
    <property type="entry name" value="Quinoprotein_ADH-like_sf"/>
</dbReference>
<evidence type="ECO:0000313" key="2">
    <source>
        <dbReference type="EMBL" id="KIW57432.1"/>
    </source>
</evidence>
<dbReference type="RefSeq" id="XP_013318016.1">
    <property type="nucleotide sequence ID" value="XM_013462562.1"/>
</dbReference>
<keyword evidence="3" id="KW-1185">Reference proteome</keyword>
<dbReference type="GeneID" id="25327890"/>
<dbReference type="Pfam" id="PF14269">
    <property type="entry name" value="Arylsulfotran_2"/>
    <property type="match status" value="1"/>
</dbReference>
<evidence type="ECO:0008006" key="4">
    <source>
        <dbReference type="Google" id="ProtNLM"/>
    </source>
</evidence>
<accession>A0A0D2D529</accession>
<dbReference type="Proteomes" id="UP000054342">
    <property type="component" value="Unassembled WGS sequence"/>
</dbReference>
<dbReference type="PANTHER" id="PTHR35340:SF5">
    <property type="entry name" value="ASST-DOMAIN-CONTAINING PROTEIN"/>
    <property type="match status" value="1"/>
</dbReference>
<keyword evidence="1" id="KW-0812">Transmembrane</keyword>
<dbReference type="AlphaFoldDB" id="A0A0D2D529"/>
<feature type="transmembrane region" description="Helical" evidence="1">
    <location>
        <begin position="525"/>
        <end position="544"/>
    </location>
</feature>
<sequence length="567" mass="63342">MKPSVVRILCVAAVAVASAFAIFLSISYFAIPLFVWLSPSLNPTLYDWGLYGACPLQTFVSSDLVVPRVSTARSHSDCDNGFVFLTVGGDSAGPTGPTILNSDNELVWKSQDYAVTTNLQVQRYKGQDYLTFWSGKKLGTKGVGVYYLLDASYNVAHQVSAVGDDTQGDLHEFKITKEDTALLTVYTTTKADLSSLGKRSNGWILDSRFQEVDIATGELLFEWRASEHFNVTESYMTNPFGGYIRSIPFDFFHINSIDKDSQGNYIISSRHTHTVTCISPGGEILWILGGQRNQFTDLSGGDALDFKWQHDARWVSEEEGILSLFDNKEAGPLHVDGPYSRGMMLQLDIANRTVELLHSYVSLQQTRAPSQGSMQVIPDSDHVFVGWGHSPVFSEFLSNGTLLCEHHFGSPLYHPWNRAVSYRAFRGRKWVGRPTDPPSAEIEDQILYVSWNGATEVSAWMLQGAKSADEGEIFTDLDIVDKDSFEEAFDLANLSEYSQFRVVALDRNDQVLGQSDVVTHQPERGWWSFVLAVVAWAVIFRIAWCSYKWLARQKGSGLAWKTFGSKQ</sequence>
<gene>
    <name evidence="2" type="ORF">PV05_05982</name>
</gene>
<proteinExistence type="predicted"/>
<evidence type="ECO:0000313" key="3">
    <source>
        <dbReference type="Proteomes" id="UP000054342"/>
    </source>
</evidence>
<dbReference type="SUPFAM" id="SSF50998">
    <property type="entry name" value="Quinoprotein alcohol dehydrogenase-like"/>
    <property type="match status" value="1"/>
</dbReference>
<organism evidence="2 3">
    <name type="scientific">Exophiala xenobiotica</name>
    <dbReference type="NCBI Taxonomy" id="348802"/>
    <lineage>
        <taxon>Eukaryota</taxon>
        <taxon>Fungi</taxon>
        <taxon>Dikarya</taxon>
        <taxon>Ascomycota</taxon>
        <taxon>Pezizomycotina</taxon>
        <taxon>Eurotiomycetes</taxon>
        <taxon>Chaetothyriomycetidae</taxon>
        <taxon>Chaetothyriales</taxon>
        <taxon>Herpotrichiellaceae</taxon>
        <taxon>Exophiala</taxon>
    </lineage>
</organism>
<dbReference type="EMBL" id="KN847319">
    <property type="protein sequence ID" value="KIW57432.1"/>
    <property type="molecule type" value="Genomic_DNA"/>
</dbReference>
<protein>
    <recommendedName>
        <fullName evidence="4">ASST-domain-containing protein</fullName>
    </recommendedName>
</protein>